<gene>
    <name evidence="2" type="ORF">ACI2L5_24335</name>
</gene>
<dbReference type="InterPro" id="IPR019734">
    <property type="entry name" value="TPR_rpt"/>
</dbReference>
<sequence length="788" mass="87119">MATDLYGIRVLDVAPDELRVRFRVFVVYYDTESRTHAPLPDDDPSFFFSLLWEAANRLPLTSLHPLRMVGVDKVLDGEWVATHTHRYVRRIERIATRNHPVAEADWQRLNDFYYERDGRWKDEELLAQADYDVEVTDARWLGSLSPGHGWATASYPATADQVLEADAPTVLDLRRPAVTLDPFPDGESDEGTPSDLAFSDDGRYLAVTSQACELVVFRTDDWSEQVRVPYSSLWGQDIQWVPGTHRITKRVRWGGGDTDDDAPTRAYDVDSATEVDIPPQPREARSRTGRYRADGGFGRYLADGGYGGFTGYGGWVDVLCSSGPSPRRLHLPRGKESVGSISFTSDETRMFVGQGSDVHILDPETGRVLTTLAGIKSDAVVRPDGAYLVAGGGKGPAGDRIEGDERIDLWRVSDGALLMRCRTGGDILPTMVWSPDGSMLAVSVITGYQGYGGEFRIYRAGAPVEPPEETRLTVAELRRLAEDAPRRDDALFLYDQLIEREEDPAAVGRAYRKKGDRLGQRHGDLLDAAEAYRRAIEVGGSTNAMHASSSLASVLYTLQDFDGAVEAARTAHRIAAARDLNQKKNRTSLAEFVMRLGDMLRTRGGDGDGEEARAAYQQALDLGVKRPAWATLGLGWTAHNLGEDETSETHLLRAVELAGSDLRTRGYAAMLLGRIAKGRRDLPGALKWYQMAFKADGIHRPLATGHLGELHYWLGDRDGARTWYERLLKATHEPELIAEGAFRLGEMAAEDGDRERAGELLERAADTGSGEFAERARELLRGLPADKS</sequence>
<evidence type="ECO:0000256" key="1">
    <source>
        <dbReference type="SAM" id="MobiDB-lite"/>
    </source>
</evidence>
<dbReference type="Proteomes" id="UP001620295">
    <property type="component" value="Unassembled WGS sequence"/>
</dbReference>
<dbReference type="SUPFAM" id="SSF81901">
    <property type="entry name" value="HCP-like"/>
    <property type="match status" value="1"/>
</dbReference>
<name>A0ABW8LQ46_9ACTN</name>
<feature type="region of interest" description="Disordered" evidence="1">
    <location>
        <begin position="251"/>
        <end position="289"/>
    </location>
</feature>
<dbReference type="Pfam" id="PF13432">
    <property type="entry name" value="TPR_16"/>
    <property type="match status" value="3"/>
</dbReference>
<dbReference type="InterPro" id="IPR011990">
    <property type="entry name" value="TPR-like_helical_dom_sf"/>
</dbReference>
<evidence type="ECO:0000313" key="2">
    <source>
        <dbReference type="EMBL" id="MFK4268042.1"/>
    </source>
</evidence>
<reference evidence="2 3" key="1">
    <citation type="submission" date="2024-11" db="EMBL/GenBank/DDBJ databases">
        <title>The Natural Products Discovery Center: Release of the First 8490 Sequenced Strains for Exploring Actinobacteria Biosynthetic Diversity.</title>
        <authorList>
            <person name="Kalkreuter E."/>
            <person name="Kautsar S.A."/>
            <person name="Yang D."/>
            <person name="Bader C.D."/>
            <person name="Teijaro C.N."/>
            <person name="Fluegel L."/>
            <person name="Davis C.M."/>
            <person name="Simpson J.R."/>
            <person name="Lauterbach L."/>
            <person name="Steele A.D."/>
            <person name="Gui C."/>
            <person name="Meng S."/>
            <person name="Li G."/>
            <person name="Viehrig K."/>
            <person name="Ye F."/>
            <person name="Su P."/>
            <person name="Kiefer A.F."/>
            <person name="Nichols A."/>
            <person name="Cepeda A.J."/>
            <person name="Yan W."/>
            <person name="Fan B."/>
            <person name="Jiang Y."/>
            <person name="Adhikari A."/>
            <person name="Zheng C.-J."/>
            <person name="Schuster L."/>
            <person name="Cowan T.M."/>
            <person name="Smanski M.J."/>
            <person name="Chevrette M.G."/>
            <person name="De Carvalho L.P.S."/>
            <person name="Shen B."/>
        </authorList>
    </citation>
    <scope>NUCLEOTIDE SEQUENCE [LARGE SCALE GENOMIC DNA]</scope>
    <source>
        <strain evidence="2 3">NPDC020863</strain>
    </source>
</reference>
<dbReference type="EMBL" id="JBJDQH010000008">
    <property type="protein sequence ID" value="MFK4268042.1"/>
    <property type="molecule type" value="Genomic_DNA"/>
</dbReference>
<comment type="caution">
    <text evidence="2">The sequence shown here is derived from an EMBL/GenBank/DDBJ whole genome shotgun (WGS) entry which is preliminary data.</text>
</comment>
<dbReference type="SUPFAM" id="SSF82171">
    <property type="entry name" value="DPP6 N-terminal domain-like"/>
    <property type="match status" value="1"/>
</dbReference>
<dbReference type="RefSeq" id="WP_404747113.1">
    <property type="nucleotide sequence ID" value="NZ_JBJDQH010000008.1"/>
</dbReference>
<organism evidence="2 3">
    <name type="scientific">Streptomyces milbemycinicus</name>
    <dbReference type="NCBI Taxonomy" id="476552"/>
    <lineage>
        <taxon>Bacteria</taxon>
        <taxon>Bacillati</taxon>
        <taxon>Actinomycetota</taxon>
        <taxon>Actinomycetes</taxon>
        <taxon>Kitasatosporales</taxon>
        <taxon>Streptomycetaceae</taxon>
        <taxon>Streptomyces</taxon>
    </lineage>
</organism>
<evidence type="ECO:0000313" key="3">
    <source>
        <dbReference type="Proteomes" id="UP001620295"/>
    </source>
</evidence>
<dbReference type="SMART" id="SM00028">
    <property type="entry name" value="TPR"/>
    <property type="match status" value="4"/>
</dbReference>
<keyword evidence="3" id="KW-1185">Reference proteome</keyword>
<dbReference type="Gene3D" id="2.130.10.10">
    <property type="entry name" value="YVTN repeat-like/Quinoprotein amine dehydrogenase"/>
    <property type="match status" value="1"/>
</dbReference>
<protein>
    <submittedName>
        <fullName evidence="2">WD40 repeat domain-containing protein</fullName>
    </submittedName>
</protein>
<accession>A0ABW8LQ46</accession>
<dbReference type="InterPro" id="IPR015943">
    <property type="entry name" value="WD40/YVTN_repeat-like_dom_sf"/>
</dbReference>
<proteinExistence type="predicted"/>
<dbReference type="Gene3D" id="1.25.40.10">
    <property type="entry name" value="Tetratricopeptide repeat domain"/>
    <property type="match status" value="2"/>
</dbReference>